<dbReference type="EMBL" id="SVNY01000004">
    <property type="protein sequence ID" value="MBE6833582.1"/>
    <property type="molecule type" value="Genomic_DNA"/>
</dbReference>
<dbReference type="AlphaFoldDB" id="A0A928L016"/>
<gene>
    <name evidence="4" type="ORF">E7512_08390</name>
    <name evidence="5" type="ORF">E7512_13650</name>
</gene>
<dbReference type="SUPFAM" id="SSF52540">
    <property type="entry name" value="P-loop containing nucleoside triphosphate hydrolases"/>
    <property type="match status" value="1"/>
</dbReference>
<dbReference type="InterPro" id="IPR002716">
    <property type="entry name" value="PIN_dom"/>
</dbReference>
<dbReference type="PANTHER" id="PTHR30473">
    <property type="entry name" value="PROTEIN PHOH"/>
    <property type="match status" value="1"/>
</dbReference>
<dbReference type="InterPro" id="IPR051451">
    <property type="entry name" value="PhoH2-like"/>
</dbReference>
<dbReference type="EMBL" id="SVNY01000009">
    <property type="protein sequence ID" value="MBE6834597.1"/>
    <property type="molecule type" value="Genomic_DNA"/>
</dbReference>
<dbReference type="Proteomes" id="UP000754750">
    <property type="component" value="Unassembled WGS sequence"/>
</dbReference>
<dbReference type="Gene3D" id="3.40.50.300">
    <property type="entry name" value="P-loop containing nucleotide triphosphate hydrolases"/>
    <property type="match status" value="1"/>
</dbReference>
<keyword evidence="1" id="KW-0547">Nucleotide-binding</keyword>
<dbReference type="PANTHER" id="PTHR30473:SF2">
    <property type="entry name" value="PIN DOMAIN-CONTAINING PROTEIN"/>
    <property type="match status" value="1"/>
</dbReference>
<dbReference type="GO" id="GO:0005524">
    <property type="term" value="F:ATP binding"/>
    <property type="evidence" value="ECO:0007669"/>
    <property type="project" value="UniProtKB-KW"/>
</dbReference>
<comment type="caution">
    <text evidence="5">The sequence shown here is derived from an EMBL/GenBank/DDBJ whole genome shotgun (WGS) entry which is preliminary data.</text>
</comment>
<evidence type="ECO:0000256" key="1">
    <source>
        <dbReference type="ARBA" id="ARBA00022741"/>
    </source>
</evidence>
<dbReference type="RefSeq" id="WP_326840422.1">
    <property type="nucleotide sequence ID" value="NZ_SVNY01000004.1"/>
</dbReference>
<dbReference type="GO" id="GO:0005829">
    <property type="term" value="C:cytosol"/>
    <property type="evidence" value="ECO:0007669"/>
    <property type="project" value="TreeGrafter"/>
</dbReference>
<dbReference type="Pfam" id="PF02562">
    <property type="entry name" value="PhoH"/>
    <property type="match status" value="1"/>
</dbReference>
<name>A0A928L016_9FIRM</name>
<evidence type="ECO:0000256" key="2">
    <source>
        <dbReference type="ARBA" id="ARBA00022840"/>
    </source>
</evidence>
<dbReference type="Gene3D" id="3.40.50.1010">
    <property type="entry name" value="5'-nuclease"/>
    <property type="match status" value="1"/>
</dbReference>
<sequence>MQQKNGVRKNYILDTNVLLHDPGCICNFKGNNVILPMVVLEELDSLKSREGLCGCQARQAVRELSKIVEGRSQQSIQAGIPYEKNILFRVEPNGYHNMPEYADELDLKKNDNRILLTTLSIQKKEPETTTVLVSKDICMRLKAEVLGLKSEDYETDRVILDDLYQGYTTTVLSSKEIDKLYESGLKCPKKLSLCPNQFVLIHARDNPDHTAVARFDGEKLVPMRYENRMAWGLTPLNLEQKMAFELMMDDSVKFVSVTGGAGSGKTILATAVALEKVVEQRAYRKIVFVRPVVPAGDDIGFLPGDEEEKLRPWMGSFYDAIESLMYRERSRKPRKNCTEDNITVDSLIEHFKNTGVIDMKTFTYMRGRTLSDAIVIVDEAQETTPHIAKLMLTRAGQNSKFIFIGDPTDNQIDNSLVDSRSNGLVYLVERLKDSNLTGHVTLSEVERSPLARLAERTL</sequence>
<organism evidence="5 6">
    <name type="scientific">Faecalispora sporosphaeroides</name>
    <dbReference type="NCBI Taxonomy" id="1549"/>
    <lineage>
        <taxon>Bacteria</taxon>
        <taxon>Bacillati</taxon>
        <taxon>Bacillota</taxon>
        <taxon>Clostridia</taxon>
        <taxon>Eubacteriales</taxon>
        <taxon>Oscillospiraceae</taxon>
        <taxon>Faecalispora</taxon>
    </lineage>
</organism>
<dbReference type="CDD" id="cd09883">
    <property type="entry name" value="PIN_VapC_PhoHL-ATPase"/>
    <property type="match status" value="1"/>
</dbReference>
<proteinExistence type="predicted"/>
<evidence type="ECO:0000313" key="5">
    <source>
        <dbReference type="EMBL" id="MBE6834597.1"/>
    </source>
</evidence>
<protein>
    <submittedName>
        <fullName evidence="5">PhoH family protein</fullName>
    </submittedName>
</protein>
<evidence type="ECO:0000313" key="6">
    <source>
        <dbReference type="Proteomes" id="UP000754750"/>
    </source>
</evidence>
<feature type="domain" description="PIN" evidence="3">
    <location>
        <begin position="9"/>
        <end position="141"/>
    </location>
</feature>
<keyword evidence="2" id="KW-0067">ATP-binding</keyword>
<dbReference type="InterPro" id="IPR027417">
    <property type="entry name" value="P-loop_NTPase"/>
</dbReference>
<dbReference type="Pfam" id="PF13638">
    <property type="entry name" value="PIN_4"/>
    <property type="match status" value="1"/>
</dbReference>
<dbReference type="InterPro" id="IPR003714">
    <property type="entry name" value="PhoH"/>
</dbReference>
<evidence type="ECO:0000313" key="4">
    <source>
        <dbReference type="EMBL" id="MBE6833582.1"/>
    </source>
</evidence>
<evidence type="ECO:0000259" key="3">
    <source>
        <dbReference type="SMART" id="SM00670"/>
    </source>
</evidence>
<reference evidence="5" key="1">
    <citation type="submission" date="2019-04" db="EMBL/GenBank/DDBJ databases">
        <title>Evolution of Biomass-Degrading Anaerobic Consortia Revealed by Metagenomics.</title>
        <authorList>
            <person name="Peng X."/>
        </authorList>
    </citation>
    <scope>NUCLEOTIDE SEQUENCE</scope>
    <source>
        <strain evidence="5">SIG551</strain>
    </source>
</reference>
<accession>A0A928L016</accession>
<dbReference type="SMART" id="SM00670">
    <property type="entry name" value="PINc"/>
    <property type="match status" value="1"/>
</dbReference>